<protein>
    <submittedName>
        <fullName evidence="1">Uncharacterized protein</fullName>
    </submittedName>
</protein>
<name>A0ACC0B6V4_CATRO</name>
<keyword evidence="2" id="KW-1185">Reference proteome</keyword>
<dbReference type="EMBL" id="CM044704">
    <property type="protein sequence ID" value="KAI5668367.1"/>
    <property type="molecule type" value="Genomic_DNA"/>
</dbReference>
<dbReference type="Proteomes" id="UP001060085">
    <property type="component" value="Linkage Group LG04"/>
</dbReference>
<comment type="caution">
    <text evidence="1">The sequence shown here is derived from an EMBL/GenBank/DDBJ whole genome shotgun (WGS) entry which is preliminary data.</text>
</comment>
<evidence type="ECO:0000313" key="2">
    <source>
        <dbReference type="Proteomes" id="UP001060085"/>
    </source>
</evidence>
<gene>
    <name evidence="1" type="ORF">M9H77_18220</name>
</gene>
<evidence type="ECO:0000313" key="1">
    <source>
        <dbReference type="EMBL" id="KAI5668367.1"/>
    </source>
</evidence>
<accession>A0ACC0B6V4</accession>
<sequence length="91" mass="10011">MMVHLKPRDLYDMGGRGLGPEFYTLEGMGPGLGQLRLSKLPACLSALNSQRYKTKIQPGGVAAKVVVYITENFLEVENFNDADSNGSPWLH</sequence>
<proteinExistence type="predicted"/>
<reference evidence="2" key="1">
    <citation type="journal article" date="2023" name="Nat. Plants">
        <title>Single-cell RNA sequencing provides a high-resolution roadmap for understanding the multicellular compartmentation of specialized metabolism.</title>
        <authorList>
            <person name="Sun S."/>
            <person name="Shen X."/>
            <person name="Li Y."/>
            <person name="Li Y."/>
            <person name="Wang S."/>
            <person name="Li R."/>
            <person name="Zhang H."/>
            <person name="Shen G."/>
            <person name="Guo B."/>
            <person name="Wei J."/>
            <person name="Xu J."/>
            <person name="St-Pierre B."/>
            <person name="Chen S."/>
            <person name="Sun C."/>
        </authorList>
    </citation>
    <scope>NUCLEOTIDE SEQUENCE [LARGE SCALE GENOMIC DNA]</scope>
</reference>
<organism evidence="1 2">
    <name type="scientific">Catharanthus roseus</name>
    <name type="common">Madagascar periwinkle</name>
    <name type="synonym">Vinca rosea</name>
    <dbReference type="NCBI Taxonomy" id="4058"/>
    <lineage>
        <taxon>Eukaryota</taxon>
        <taxon>Viridiplantae</taxon>
        <taxon>Streptophyta</taxon>
        <taxon>Embryophyta</taxon>
        <taxon>Tracheophyta</taxon>
        <taxon>Spermatophyta</taxon>
        <taxon>Magnoliopsida</taxon>
        <taxon>eudicotyledons</taxon>
        <taxon>Gunneridae</taxon>
        <taxon>Pentapetalae</taxon>
        <taxon>asterids</taxon>
        <taxon>lamiids</taxon>
        <taxon>Gentianales</taxon>
        <taxon>Apocynaceae</taxon>
        <taxon>Rauvolfioideae</taxon>
        <taxon>Vinceae</taxon>
        <taxon>Catharanthinae</taxon>
        <taxon>Catharanthus</taxon>
    </lineage>
</organism>